<feature type="domain" description="Prokaryotic-type class I peptide chain release factors" evidence="3">
    <location>
        <begin position="172"/>
        <end position="188"/>
    </location>
</feature>
<dbReference type="PROSITE" id="PS00745">
    <property type="entry name" value="RF_PROK_I"/>
    <property type="match status" value="1"/>
</dbReference>
<dbReference type="SMART" id="SM00937">
    <property type="entry name" value="PCRF"/>
    <property type="match status" value="1"/>
</dbReference>
<dbReference type="SUPFAM" id="SSF75620">
    <property type="entry name" value="Release factor"/>
    <property type="match status" value="1"/>
</dbReference>
<dbReference type="Gene3D" id="3.30.160.20">
    <property type="match status" value="1"/>
</dbReference>
<gene>
    <name evidence="4" type="ORF">A2118_03790</name>
</gene>
<proteinExistence type="inferred from homology"/>
<dbReference type="Proteomes" id="UP000179014">
    <property type="component" value="Unassembled WGS sequence"/>
</dbReference>
<dbReference type="InterPro" id="IPR000352">
    <property type="entry name" value="Pep_chain_release_fac_I"/>
</dbReference>
<protein>
    <recommendedName>
        <fullName evidence="3">Prokaryotic-type class I peptide chain release factors domain-containing protein</fullName>
    </recommendedName>
</protein>
<evidence type="ECO:0000256" key="1">
    <source>
        <dbReference type="ARBA" id="ARBA00010835"/>
    </source>
</evidence>
<evidence type="ECO:0000256" key="2">
    <source>
        <dbReference type="ARBA" id="ARBA00022481"/>
    </source>
</evidence>
<dbReference type="Gene3D" id="1.20.58.410">
    <property type="entry name" value="Release factor"/>
    <property type="match status" value="1"/>
</dbReference>
<dbReference type="Pfam" id="PF00472">
    <property type="entry name" value="RF-1"/>
    <property type="match status" value="1"/>
</dbReference>
<dbReference type="InterPro" id="IPR005139">
    <property type="entry name" value="PCRF"/>
</dbReference>
<dbReference type="GO" id="GO:0003747">
    <property type="term" value="F:translation release factor activity"/>
    <property type="evidence" value="ECO:0007669"/>
    <property type="project" value="InterPro"/>
</dbReference>
<evidence type="ECO:0000313" key="4">
    <source>
        <dbReference type="EMBL" id="OGG40250.1"/>
    </source>
</evidence>
<evidence type="ECO:0000313" key="5">
    <source>
        <dbReference type="Proteomes" id="UP000179014"/>
    </source>
</evidence>
<sequence length="294" mass="32639">MSEPEEEKGERLKVLEAMMVSPDFWADVGAAQKLVQEYQNLKEGVSGDPHDAGNATLAILAGAGGDDAEDFARMLRRMYEGYALKKGWRVRELHSNKNDHGGYRNVMLEISGNGAYGRLRHEAGVHRLVRQSPFNANAKRQTSFALVEVLPTLVAIDKVELKPDDLEIQFARSGGAGGQNVNKRETAVRVLHRPTNLSVHISSERSQLANRGKAMELLKAKIFAKEEAERQAVAKGRSIAATTANEWGSQIRSYVLHPYKMVKDHRTEHESSNPDKVLDGDLDDFIDAVINKVE</sequence>
<dbReference type="Gene3D" id="3.30.70.1660">
    <property type="match status" value="1"/>
</dbReference>
<dbReference type="EMBL" id="MFKN01000035">
    <property type="protein sequence ID" value="OGG40250.1"/>
    <property type="molecule type" value="Genomic_DNA"/>
</dbReference>
<comment type="similarity">
    <text evidence="1">Belongs to the prokaryotic/mitochondrial release factor family.</text>
</comment>
<dbReference type="PANTHER" id="PTHR43116:SF3">
    <property type="entry name" value="CLASS I PEPTIDE CHAIN RELEASE FACTOR"/>
    <property type="match status" value="1"/>
</dbReference>
<dbReference type="InterPro" id="IPR045853">
    <property type="entry name" value="Pep_chain_release_fac_I_sf"/>
</dbReference>
<dbReference type="Pfam" id="PF03462">
    <property type="entry name" value="PCRF"/>
    <property type="match status" value="1"/>
</dbReference>
<reference evidence="4 5" key="1">
    <citation type="journal article" date="2016" name="Nat. Commun.">
        <title>Thousands of microbial genomes shed light on interconnected biogeochemical processes in an aquifer system.</title>
        <authorList>
            <person name="Anantharaman K."/>
            <person name="Brown C.T."/>
            <person name="Hug L.A."/>
            <person name="Sharon I."/>
            <person name="Castelle C.J."/>
            <person name="Probst A.J."/>
            <person name="Thomas B.C."/>
            <person name="Singh A."/>
            <person name="Wilkins M.J."/>
            <person name="Karaoz U."/>
            <person name="Brodie E.L."/>
            <person name="Williams K.H."/>
            <person name="Hubbard S.S."/>
            <person name="Banfield J.F."/>
        </authorList>
    </citation>
    <scope>NUCLEOTIDE SEQUENCE [LARGE SCALE GENOMIC DNA]</scope>
</reference>
<keyword evidence="2" id="KW-0488">Methylation</keyword>
<evidence type="ECO:0000259" key="3">
    <source>
        <dbReference type="PROSITE" id="PS00745"/>
    </source>
</evidence>
<dbReference type="AlphaFoldDB" id="A0A1F6BTK0"/>
<comment type="caution">
    <text evidence="4">The sequence shown here is derived from an EMBL/GenBank/DDBJ whole genome shotgun (WGS) entry which is preliminary data.</text>
</comment>
<name>A0A1F6BTK0_9BACT</name>
<dbReference type="STRING" id="1798474.A2118_03790"/>
<dbReference type="PANTHER" id="PTHR43116">
    <property type="entry name" value="PEPTIDE CHAIN RELEASE FACTOR 2"/>
    <property type="match status" value="1"/>
</dbReference>
<accession>A0A1F6BTK0</accession>
<organism evidence="4 5">
    <name type="scientific">Candidatus Kaiserbacteria bacterium GWA2_50_9</name>
    <dbReference type="NCBI Taxonomy" id="1798474"/>
    <lineage>
        <taxon>Bacteria</taxon>
        <taxon>Candidatus Kaiseribacteriota</taxon>
    </lineage>
</organism>
<dbReference type="GO" id="GO:0005737">
    <property type="term" value="C:cytoplasm"/>
    <property type="evidence" value="ECO:0007669"/>
    <property type="project" value="UniProtKB-ARBA"/>
</dbReference>